<dbReference type="AlphaFoldDB" id="A0A821I0B8"/>
<comment type="caution">
    <text evidence="1">The sequence shown here is derived from an EMBL/GenBank/DDBJ whole genome shotgun (WGS) entry which is preliminary data.</text>
</comment>
<dbReference type="Proteomes" id="UP000663866">
    <property type="component" value="Unassembled WGS sequence"/>
</dbReference>
<accession>A0A821I0B8</accession>
<sequence>MRWTQGATRGTVIVGDNGQGAGANQFYNPYGVSFDRYGNLFVLDA</sequence>
<organism evidence="1 2">
    <name type="scientific">Rotaria magnacalcarata</name>
    <dbReference type="NCBI Taxonomy" id="392030"/>
    <lineage>
        <taxon>Eukaryota</taxon>
        <taxon>Metazoa</taxon>
        <taxon>Spiralia</taxon>
        <taxon>Gnathifera</taxon>
        <taxon>Rotifera</taxon>
        <taxon>Eurotatoria</taxon>
        <taxon>Bdelloidea</taxon>
        <taxon>Philodinida</taxon>
        <taxon>Philodinidae</taxon>
        <taxon>Rotaria</taxon>
    </lineage>
</organism>
<reference evidence="1" key="1">
    <citation type="submission" date="2021-02" db="EMBL/GenBank/DDBJ databases">
        <authorList>
            <person name="Nowell W R."/>
        </authorList>
    </citation>
    <scope>NUCLEOTIDE SEQUENCE</scope>
</reference>
<feature type="non-terminal residue" evidence="1">
    <location>
        <position position="45"/>
    </location>
</feature>
<keyword evidence="2" id="KW-1185">Reference proteome</keyword>
<proteinExistence type="predicted"/>
<name>A0A821I0B8_9BILA</name>
<evidence type="ECO:0000313" key="1">
    <source>
        <dbReference type="EMBL" id="CAF4692797.1"/>
    </source>
</evidence>
<dbReference type="EMBL" id="CAJOBG010098393">
    <property type="protein sequence ID" value="CAF4692797.1"/>
    <property type="molecule type" value="Genomic_DNA"/>
</dbReference>
<protein>
    <submittedName>
        <fullName evidence="1">Uncharacterized protein</fullName>
    </submittedName>
</protein>
<gene>
    <name evidence="1" type="ORF">OVN521_LOCUS48121</name>
</gene>
<evidence type="ECO:0000313" key="2">
    <source>
        <dbReference type="Proteomes" id="UP000663866"/>
    </source>
</evidence>